<organism evidence="8 9">
    <name type="scientific">Rarobacter incanus</name>
    <dbReference type="NCBI Taxonomy" id="153494"/>
    <lineage>
        <taxon>Bacteria</taxon>
        <taxon>Bacillati</taxon>
        <taxon>Actinomycetota</taxon>
        <taxon>Actinomycetes</taxon>
        <taxon>Micrococcales</taxon>
        <taxon>Rarobacteraceae</taxon>
        <taxon>Rarobacter</taxon>
    </lineage>
</organism>
<keyword evidence="4 6" id="KW-1133">Transmembrane helix</keyword>
<evidence type="ECO:0000256" key="4">
    <source>
        <dbReference type="ARBA" id="ARBA00022989"/>
    </source>
</evidence>
<gene>
    <name evidence="8" type="ORF">FB389_0494</name>
</gene>
<dbReference type="GO" id="GO:0005886">
    <property type="term" value="C:plasma membrane"/>
    <property type="evidence" value="ECO:0007669"/>
    <property type="project" value="UniProtKB-SubCell"/>
</dbReference>
<dbReference type="InterPro" id="IPR010432">
    <property type="entry name" value="RDD"/>
</dbReference>
<protein>
    <submittedName>
        <fullName evidence="8">RDD family protein</fullName>
    </submittedName>
</protein>
<dbReference type="PANTHER" id="PTHR36115">
    <property type="entry name" value="PROLINE-RICH ANTIGEN HOMOLOG-RELATED"/>
    <property type="match status" value="1"/>
</dbReference>
<comment type="caution">
    <text evidence="8">The sequence shown here is derived from an EMBL/GenBank/DDBJ whole genome shotgun (WGS) entry which is preliminary data.</text>
</comment>
<dbReference type="RefSeq" id="WP_142113446.1">
    <property type="nucleotide sequence ID" value="NZ_BAAATB010000008.1"/>
</dbReference>
<evidence type="ECO:0000313" key="9">
    <source>
        <dbReference type="Proteomes" id="UP000316181"/>
    </source>
</evidence>
<evidence type="ECO:0000256" key="6">
    <source>
        <dbReference type="SAM" id="Phobius"/>
    </source>
</evidence>
<dbReference type="InterPro" id="IPR051791">
    <property type="entry name" value="Pra-immunoreactive"/>
</dbReference>
<feature type="domain" description="RDD" evidence="7">
    <location>
        <begin position="55"/>
        <end position="128"/>
    </location>
</feature>
<keyword evidence="2" id="KW-1003">Cell membrane</keyword>
<evidence type="ECO:0000256" key="3">
    <source>
        <dbReference type="ARBA" id="ARBA00022692"/>
    </source>
</evidence>
<dbReference type="EMBL" id="VFNV01000001">
    <property type="protein sequence ID" value="TQK75855.1"/>
    <property type="molecule type" value="Genomic_DNA"/>
</dbReference>
<dbReference type="Proteomes" id="UP000316181">
    <property type="component" value="Unassembled WGS sequence"/>
</dbReference>
<name>A0A542SMX6_9MICO</name>
<dbReference type="PANTHER" id="PTHR36115:SF6">
    <property type="entry name" value="PROLINE-RICH ANTIGEN HOMOLOG"/>
    <property type="match status" value="1"/>
</dbReference>
<feature type="transmembrane region" description="Helical" evidence="6">
    <location>
        <begin position="91"/>
        <end position="115"/>
    </location>
</feature>
<evidence type="ECO:0000256" key="1">
    <source>
        <dbReference type="ARBA" id="ARBA00004651"/>
    </source>
</evidence>
<dbReference type="Pfam" id="PF06271">
    <property type="entry name" value="RDD"/>
    <property type="match status" value="1"/>
</dbReference>
<feature type="transmembrane region" description="Helical" evidence="6">
    <location>
        <begin position="51"/>
        <end position="71"/>
    </location>
</feature>
<feature type="transmembrane region" description="Helical" evidence="6">
    <location>
        <begin position="27"/>
        <end position="45"/>
    </location>
</feature>
<sequence length="134" mass="14449">MGEGGSTNTLGLPPQGPGSRARLGRRIIALFIDWWASWLVGYLLFRGNEMAVLGIFAFTQWLLIWTMGASFGQRICSMQVRALAGRAPSTLVRPSGLAALIRTALLCLVIPAAVWDADGRGLHDKAAKTVLVRS</sequence>
<dbReference type="AlphaFoldDB" id="A0A542SMX6"/>
<comment type="subcellular location">
    <subcellularLocation>
        <location evidence="1">Cell membrane</location>
        <topology evidence="1">Multi-pass membrane protein</topology>
    </subcellularLocation>
</comment>
<keyword evidence="9" id="KW-1185">Reference proteome</keyword>
<dbReference type="OrthoDB" id="5187110at2"/>
<keyword evidence="5 6" id="KW-0472">Membrane</keyword>
<keyword evidence="3 6" id="KW-0812">Transmembrane</keyword>
<proteinExistence type="predicted"/>
<accession>A0A542SMX6</accession>
<evidence type="ECO:0000259" key="7">
    <source>
        <dbReference type="Pfam" id="PF06271"/>
    </source>
</evidence>
<evidence type="ECO:0000313" key="8">
    <source>
        <dbReference type="EMBL" id="TQK75855.1"/>
    </source>
</evidence>
<evidence type="ECO:0000256" key="5">
    <source>
        <dbReference type="ARBA" id="ARBA00023136"/>
    </source>
</evidence>
<reference evidence="8 9" key="1">
    <citation type="submission" date="2019-06" db="EMBL/GenBank/DDBJ databases">
        <title>Sequencing the genomes of 1000 actinobacteria strains.</title>
        <authorList>
            <person name="Klenk H.-P."/>
        </authorList>
    </citation>
    <scope>NUCLEOTIDE SEQUENCE [LARGE SCALE GENOMIC DNA]</scope>
    <source>
        <strain evidence="8 9">DSM 10596</strain>
    </source>
</reference>
<evidence type="ECO:0000256" key="2">
    <source>
        <dbReference type="ARBA" id="ARBA00022475"/>
    </source>
</evidence>